<dbReference type="Pfam" id="PF00498">
    <property type="entry name" value="FHA"/>
    <property type="match status" value="1"/>
</dbReference>
<dbReference type="GO" id="GO:0043139">
    <property type="term" value="F:5'-3' DNA helicase activity"/>
    <property type="evidence" value="ECO:0007669"/>
    <property type="project" value="TreeGrafter"/>
</dbReference>
<dbReference type="EMBL" id="MNPL01004019">
    <property type="protein sequence ID" value="OQR77036.1"/>
    <property type="molecule type" value="Genomic_DNA"/>
</dbReference>
<dbReference type="PANTHER" id="PTHR43788">
    <property type="entry name" value="DNA2/NAM7 HELICASE FAMILY MEMBER"/>
    <property type="match status" value="1"/>
</dbReference>
<dbReference type="Gene3D" id="3.40.50.300">
    <property type="entry name" value="P-loop containing nucleotide triphosphate hydrolases"/>
    <property type="match status" value="1"/>
</dbReference>
<dbReference type="Gene3D" id="2.60.200.20">
    <property type="match status" value="1"/>
</dbReference>
<dbReference type="InParanoid" id="A0A1V9XU60"/>
<sequence>MNGGEKNSAIFGPDGYRHIVRGVCVSGKDIAASYTETVAHFTSIARAIRPYVRCGKIFLHCSSSDADLFMANRPHTVFGSEHVLHLRRILPRIYDLTQMLEIELHDPPPLPKADVIDRLTVALGEFGTVREVVPVSSGHNKYTVTFDDYDSVDVFFLLYMCQRNAGTPLPVTGLPIKNNSPSWNPLRCTPSTTALSHLLRVGPPNLTAAGLMAISFKRDVKYERPSTIRGNSTARHNPPALTSPLLQKNRCSQATEALTEPSTCPVLSATSTKSNEDLLSCWNPRSQKRLRTKRLSREKMDAKEGATSPEVKKLKMKSQSPLSTLHAPFQDFQPGSQNVQLRGLWELHKYVGGERCGESINLSMLEFPVTIGRDPAKAKIHVEGPSMQHVSRLHAEILKKEKQGESADALWLDCHSTNGAVVDGVHIKKGCRAEIRDKSTFILGDVSYLEGSDAPNRELRFTLHRVIDREKGDKNYNGPICWKSSVSILGSDGNAENRENHAITISDSEEEQDIKYVIPLNPNARISAVRRNASDERYHEVIVLSDDDDDTPESVRFQQMVMKFKDEPIDSDEALAKSPSVPIPFQLPVAEQGSNTASGQSRPAPIGIPNVHLSKAPVAGISSTARAPMIVPFSHRVPGIPTCDFFKLNVKTSEREPIRRVSTSNDTTARYTERETAGPSRRLSSPTATPRPLPNIRIGFDEFRRCLLDFRLNLSGLPQPSQTRFINYVKHSGIPSNTGELTRLLFSCFCLEASARLEIALCHRERKIIPQEQSQPIGESCLSSSLVSQKQLANGVLRVRLIATCNNGAGRPLKSASMVLLHVKCVRRGGKQLRLRSLLGLVYSSERKDRRDRSGAVALPDVLFKYETLLDVVDDVLIDMNAHELEGLQLQTDQLLRLERLCEVNELKKVVSMRQLPSSRSLFLLGQPSSRFRATIWGPEEASLAQTSPSICLQRAMRCIALTPKLSSEQSVVVCAALAQAVSEPRKSEGKGEVPMITTMLVEGGAGSGKTTVLQEVALQVVLAKPLDTVLIFCKWPHAADQMALKLKGLIASRGHGDRVQVTRIGRSRNPAVVPLTLNERFKQERAKESEGARNRLKASVAEMEKFIEGLRHSLEDQLSELSPALKRKKLQEIGQFEEVLSADQQRLAHMEKRVDQSEHASNMSAARRRRILEGSHILVCGYIDVETSIVGHAFERDHGKRFSLILVDQAQEVSVADLVPLMQLPVNRLVFFGDRAQSSYCRPKHQVVRDNALLKQSVFGRMISACPDKAFYLRNQWRLPNPLDVIVNDTFYQGKLRLMHGASSSTKASRNMNCVTKLAALTMINVTNAELLPNRDLPRIPMSMIRNVVEALAPHCSRIHVVLSFSSTRLPVSLLPLHLTSSCEAHIIGPDLIPHISDPDVVVLPLFNLPFVEELEHRDRQLLCSIVTRPSISLVIVGHLAAAARTAEQIEELVQRAKRANRYINEKPSWLAKITSENLSQYLMQ</sequence>
<keyword evidence="5" id="KW-1185">Reference proteome</keyword>
<dbReference type="PANTHER" id="PTHR43788:SF8">
    <property type="entry name" value="DNA-BINDING PROTEIN SMUBP-2"/>
    <property type="match status" value="1"/>
</dbReference>
<feature type="compositionally biased region" description="Polar residues" evidence="2">
    <location>
        <begin position="661"/>
        <end position="670"/>
    </location>
</feature>
<protein>
    <recommendedName>
        <fullName evidence="3">FHA domain-containing protein</fullName>
    </recommendedName>
</protein>
<organism evidence="4 5">
    <name type="scientific">Tropilaelaps mercedesae</name>
    <dbReference type="NCBI Taxonomy" id="418985"/>
    <lineage>
        <taxon>Eukaryota</taxon>
        <taxon>Metazoa</taxon>
        <taxon>Ecdysozoa</taxon>
        <taxon>Arthropoda</taxon>
        <taxon>Chelicerata</taxon>
        <taxon>Arachnida</taxon>
        <taxon>Acari</taxon>
        <taxon>Parasitiformes</taxon>
        <taxon>Mesostigmata</taxon>
        <taxon>Gamasina</taxon>
        <taxon>Dermanyssoidea</taxon>
        <taxon>Laelapidae</taxon>
        <taxon>Tropilaelaps</taxon>
    </lineage>
</organism>
<dbReference type="PROSITE" id="PS50006">
    <property type="entry name" value="FHA_DOMAIN"/>
    <property type="match status" value="1"/>
</dbReference>
<reference evidence="4 5" key="1">
    <citation type="journal article" date="2017" name="Gigascience">
        <title>Draft genome of the honey bee ectoparasitic mite, Tropilaelaps mercedesae, is shaped by the parasitic life history.</title>
        <authorList>
            <person name="Dong X."/>
            <person name="Armstrong S.D."/>
            <person name="Xia D."/>
            <person name="Makepeace B.L."/>
            <person name="Darby A.C."/>
            <person name="Kadowaki T."/>
        </authorList>
    </citation>
    <scope>NUCLEOTIDE SEQUENCE [LARGE SCALE GENOMIC DNA]</scope>
    <source>
        <strain evidence="4">Wuxi-XJTLU</strain>
    </source>
</reference>
<dbReference type="CDD" id="cd00060">
    <property type="entry name" value="FHA"/>
    <property type="match status" value="1"/>
</dbReference>
<evidence type="ECO:0000256" key="2">
    <source>
        <dbReference type="SAM" id="MobiDB-lite"/>
    </source>
</evidence>
<keyword evidence="1" id="KW-0175">Coiled coil</keyword>
<dbReference type="InterPro" id="IPR027417">
    <property type="entry name" value="P-loop_NTPase"/>
</dbReference>
<dbReference type="STRING" id="418985.A0A1V9XU60"/>
<dbReference type="Proteomes" id="UP000192247">
    <property type="component" value="Unassembled WGS sequence"/>
</dbReference>
<feature type="coiled-coil region" evidence="1">
    <location>
        <begin position="1441"/>
        <end position="1468"/>
    </location>
</feature>
<dbReference type="SUPFAM" id="SSF52540">
    <property type="entry name" value="P-loop containing nucleoside triphosphate hydrolases"/>
    <property type="match status" value="1"/>
</dbReference>
<evidence type="ECO:0000256" key="1">
    <source>
        <dbReference type="SAM" id="Coils"/>
    </source>
</evidence>
<dbReference type="InterPro" id="IPR041677">
    <property type="entry name" value="DNA2/NAM7_AAA_11"/>
</dbReference>
<feature type="region of interest" description="Disordered" evidence="2">
    <location>
        <begin position="290"/>
        <end position="314"/>
    </location>
</feature>
<feature type="domain" description="FHA" evidence="3">
    <location>
        <begin position="369"/>
        <end position="427"/>
    </location>
</feature>
<dbReference type="Pfam" id="PF13086">
    <property type="entry name" value="AAA_11"/>
    <property type="match status" value="1"/>
</dbReference>
<accession>A0A1V9XU60</accession>
<name>A0A1V9XU60_9ACAR</name>
<dbReference type="SUPFAM" id="SSF49879">
    <property type="entry name" value="SMAD/FHA domain"/>
    <property type="match status" value="1"/>
</dbReference>
<evidence type="ECO:0000259" key="3">
    <source>
        <dbReference type="PROSITE" id="PS50006"/>
    </source>
</evidence>
<dbReference type="InterPro" id="IPR000253">
    <property type="entry name" value="FHA_dom"/>
</dbReference>
<comment type="caution">
    <text evidence="4">The sequence shown here is derived from an EMBL/GenBank/DDBJ whole genome shotgun (WGS) entry which is preliminary data.</text>
</comment>
<feature type="compositionally biased region" description="Basic and acidic residues" evidence="2">
    <location>
        <begin position="295"/>
        <end position="304"/>
    </location>
</feature>
<feature type="region of interest" description="Disordered" evidence="2">
    <location>
        <begin position="657"/>
        <end position="691"/>
    </location>
</feature>
<evidence type="ECO:0000313" key="5">
    <source>
        <dbReference type="Proteomes" id="UP000192247"/>
    </source>
</evidence>
<dbReference type="SMART" id="SM00240">
    <property type="entry name" value="FHA"/>
    <property type="match status" value="1"/>
</dbReference>
<evidence type="ECO:0000313" key="4">
    <source>
        <dbReference type="EMBL" id="OQR77036.1"/>
    </source>
</evidence>
<dbReference type="InterPro" id="IPR008984">
    <property type="entry name" value="SMAD_FHA_dom_sf"/>
</dbReference>
<gene>
    <name evidence="4" type="ORF">BIW11_07377</name>
</gene>
<dbReference type="InterPro" id="IPR050534">
    <property type="entry name" value="Coronavir_polyprotein_1ab"/>
</dbReference>
<dbReference type="OrthoDB" id="10428822at2759"/>
<proteinExistence type="predicted"/>